<dbReference type="PANTHER" id="PTHR47691:SF3">
    <property type="entry name" value="HTH-TYPE TRANSCRIPTIONAL REGULATOR RV0890C-RELATED"/>
    <property type="match status" value="1"/>
</dbReference>
<reference evidence="3 4" key="1">
    <citation type="submission" date="2021-06" db="EMBL/GenBank/DDBJ databases">
        <title>Actinomycetes sequencing.</title>
        <authorList>
            <person name="Shan Q."/>
        </authorList>
    </citation>
    <scope>NUCLEOTIDE SEQUENCE [LARGE SCALE GENOMIC DNA]</scope>
    <source>
        <strain evidence="3 4">NEAU-G5</strain>
    </source>
</reference>
<dbReference type="InterPro" id="IPR027417">
    <property type="entry name" value="P-loop_NTPase"/>
</dbReference>
<dbReference type="PANTHER" id="PTHR47691">
    <property type="entry name" value="REGULATOR-RELATED"/>
    <property type="match status" value="1"/>
</dbReference>
<dbReference type="InterPro" id="IPR016032">
    <property type="entry name" value="Sig_transdc_resp-reg_C-effctor"/>
</dbReference>
<dbReference type="Pfam" id="PF00196">
    <property type="entry name" value="GerE"/>
    <property type="match status" value="1"/>
</dbReference>
<dbReference type="SMART" id="SM00421">
    <property type="entry name" value="HTH_LUXR"/>
    <property type="match status" value="1"/>
</dbReference>
<dbReference type="SUPFAM" id="SSF48452">
    <property type="entry name" value="TPR-like"/>
    <property type="match status" value="1"/>
</dbReference>
<organism evidence="3 4">
    <name type="scientific">Nocardia albiluteola</name>
    <dbReference type="NCBI Taxonomy" id="2842303"/>
    <lineage>
        <taxon>Bacteria</taxon>
        <taxon>Bacillati</taxon>
        <taxon>Actinomycetota</taxon>
        <taxon>Actinomycetes</taxon>
        <taxon>Mycobacteriales</taxon>
        <taxon>Nocardiaceae</taxon>
        <taxon>Nocardia</taxon>
    </lineage>
</organism>
<dbReference type="PRINTS" id="PR00038">
    <property type="entry name" value="HTHLUXR"/>
</dbReference>
<dbReference type="Gene3D" id="3.40.50.300">
    <property type="entry name" value="P-loop containing nucleotide triphosphate hydrolases"/>
    <property type="match status" value="1"/>
</dbReference>
<dbReference type="InterPro" id="IPR011990">
    <property type="entry name" value="TPR-like_helical_dom_sf"/>
</dbReference>
<dbReference type="PRINTS" id="PR00364">
    <property type="entry name" value="DISEASERSIST"/>
</dbReference>
<evidence type="ECO:0000313" key="4">
    <source>
        <dbReference type="Proteomes" id="UP000733379"/>
    </source>
</evidence>
<sequence length="765" mass="82105">MRGNLPFESTRLVGRATLIEHARSLLGSSRQVTLAGPGGVGKSRLSREVGARVGRVFSDGVWWVELADIRDPLLVPLRVGQALGLRDDAASPTDRLLALLADKNLLLILDNCEHLIDAAAELVASIVTATPGVKVLATSREILGVPGEQVMAVPPLELGAGDGGDNEALQLLLDRAGAANAAFAPDAADRQVFEAICRRVDGIPLALELVALRTTVFTPQQILTRLDNVLGLLTAGPRTATWRQKTLDNAIRWSYDLCSVGEQRLWQALSAFSGGCDVRAAEAVTDPGDDAVPTAELLAGLVNKSILTMRTMDSNARYSMLEPVRQFGRRELAASGRAERVVAAHRGYFADLARRGVHAYGTSADWEWLTSVAGEHANIRAALQDGLIHDPVTALEIATDLRPFWQHYRFVSEGLRWVVDALAANPEPTILRARGLAEAASLAALLSERDDAAHLTEAAAQLCGELGTAELDPEIWLCRALVAALDGEVSRAVELCVVAVEHAEQQGKPTLAMEALALRFVSALVTDHPDASTWVTELTVLTSRHGPHMLGGLAWNLAGLDRWRHGDSDAADENFATAIRLFASFGRCVWLASAFEGMAWTAAARDDYTRSATLIGAAESLERSTIRLVDLLTGPIASRNREQVREALGSAAFDGALGAGAAMGLDDAIAYALDGSSMSPPAPRTARPGTISDRASRRPRGDSTALTRRQSEVAELVARGDSNKRIASELVISQRTVETHIEHILVKLGFTSRTEIARWVHTRTP</sequence>
<name>A0ABS6BAX8_9NOCA</name>
<dbReference type="SUPFAM" id="SSF52540">
    <property type="entry name" value="P-loop containing nucleoside triphosphate hydrolases"/>
    <property type="match status" value="1"/>
</dbReference>
<dbReference type="EMBL" id="JAHKNI010000020">
    <property type="protein sequence ID" value="MBU3067298.1"/>
    <property type="molecule type" value="Genomic_DNA"/>
</dbReference>
<dbReference type="InterPro" id="IPR036388">
    <property type="entry name" value="WH-like_DNA-bd_sf"/>
</dbReference>
<protein>
    <submittedName>
        <fullName evidence="3">LuxR C-terminal-related transcriptional regulator</fullName>
    </submittedName>
</protein>
<comment type="caution">
    <text evidence="3">The sequence shown here is derived from an EMBL/GenBank/DDBJ whole genome shotgun (WGS) entry which is preliminary data.</text>
</comment>
<dbReference type="Proteomes" id="UP000733379">
    <property type="component" value="Unassembled WGS sequence"/>
</dbReference>
<dbReference type="CDD" id="cd06170">
    <property type="entry name" value="LuxR_C_like"/>
    <property type="match status" value="1"/>
</dbReference>
<dbReference type="PROSITE" id="PS50043">
    <property type="entry name" value="HTH_LUXR_2"/>
    <property type="match status" value="1"/>
</dbReference>
<dbReference type="PROSITE" id="PS00622">
    <property type="entry name" value="HTH_LUXR_1"/>
    <property type="match status" value="1"/>
</dbReference>
<evidence type="ECO:0000313" key="3">
    <source>
        <dbReference type="EMBL" id="MBU3067298.1"/>
    </source>
</evidence>
<feature type="region of interest" description="Disordered" evidence="1">
    <location>
        <begin position="676"/>
        <end position="708"/>
    </location>
</feature>
<dbReference type="RefSeq" id="WP_215923382.1">
    <property type="nucleotide sequence ID" value="NZ_JAHKNI010000020.1"/>
</dbReference>
<evidence type="ECO:0000259" key="2">
    <source>
        <dbReference type="PROSITE" id="PS50043"/>
    </source>
</evidence>
<keyword evidence="4" id="KW-1185">Reference proteome</keyword>
<dbReference type="Pfam" id="PF25872">
    <property type="entry name" value="HTH_77"/>
    <property type="match status" value="1"/>
</dbReference>
<evidence type="ECO:0000256" key="1">
    <source>
        <dbReference type="SAM" id="MobiDB-lite"/>
    </source>
</evidence>
<proteinExistence type="predicted"/>
<dbReference type="InterPro" id="IPR000792">
    <property type="entry name" value="Tscrpt_reg_LuxR_C"/>
</dbReference>
<dbReference type="Gene3D" id="1.10.10.10">
    <property type="entry name" value="Winged helix-like DNA-binding domain superfamily/Winged helix DNA-binding domain"/>
    <property type="match status" value="1"/>
</dbReference>
<feature type="domain" description="HTH luxR-type" evidence="2">
    <location>
        <begin position="699"/>
        <end position="764"/>
    </location>
</feature>
<accession>A0ABS6BAX8</accession>
<dbReference type="SUPFAM" id="SSF46894">
    <property type="entry name" value="C-terminal effector domain of the bipartite response regulators"/>
    <property type="match status" value="1"/>
</dbReference>
<dbReference type="InterPro" id="IPR058852">
    <property type="entry name" value="HTH_77"/>
</dbReference>
<gene>
    <name evidence="3" type="ORF">KO481_37980</name>
</gene>
<dbReference type="InterPro" id="IPR002182">
    <property type="entry name" value="NB-ARC"/>
</dbReference>
<dbReference type="Pfam" id="PF00931">
    <property type="entry name" value="NB-ARC"/>
    <property type="match status" value="1"/>
</dbReference>